<feature type="chain" id="PRO_5039543098" evidence="2">
    <location>
        <begin position="25"/>
        <end position="462"/>
    </location>
</feature>
<dbReference type="Proteomes" id="UP000297900">
    <property type="component" value="Unassembled WGS sequence"/>
</dbReference>
<evidence type="ECO:0000313" key="4">
    <source>
        <dbReference type="Proteomes" id="UP000297900"/>
    </source>
</evidence>
<sequence length="462" mass="49661">MGKLKKAFSASASFVLAISLLLSGCGKGGNNEESPAASASASPSESASEASALPADGKAITLKFWGGVPPESGPQNVVDTWNKANPDIQVEYTRYVNDDPGNLKLETALLSNTDAPDLFMTYGDDRMTKRQEAGMTEPLDDLIAQAGFDVDGIIGSENIKKFPDGKYYYLPANKNIGAVLINMTALEAAGEKIPASWSWDEFAALATKLNKGEMKGTTLDPALSTFGDLVLQTAKAKDSYIAEDGKSNFNSPALKKGMELQKSLEDQGIMMKYSEAVAGKITVQNELLTGKAAMSASQIYIIRYIKDVQNFPHDFKIGFAPYPQFTAGGNVNPGGGMGDYMSINKNSKNKEAVMKFMSWYLQEGNMGMTPGGRIPSSKKADAAQIASILIGEDKNLIDEESLKAMLAGSYTFPTSYDVPVPTELKAVYREELEKYLLGAQPIDKAVETMKSRGDSTIQGAKK</sequence>
<proteinExistence type="predicted"/>
<reference evidence="3 4" key="1">
    <citation type="submission" date="2019-03" db="EMBL/GenBank/DDBJ databases">
        <title>Cohnella endophytica sp. nov., a novel endophytic bacterium isolated from bark of Sonneratia apetala.</title>
        <authorList>
            <person name="Tuo L."/>
        </authorList>
    </citation>
    <scope>NUCLEOTIDE SEQUENCE [LARGE SCALE GENOMIC DNA]</scope>
    <source>
        <strain evidence="3 4">CCTCC AB 208254</strain>
    </source>
</reference>
<organism evidence="3 4">
    <name type="scientific">Cohnella luojiensis</name>
    <dbReference type="NCBI Taxonomy" id="652876"/>
    <lineage>
        <taxon>Bacteria</taxon>
        <taxon>Bacillati</taxon>
        <taxon>Bacillota</taxon>
        <taxon>Bacilli</taxon>
        <taxon>Bacillales</taxon>
        <taxon>Paenibacillaceae</taxon>
        <taxon>Cohnella</taxon>
    </lineage>
</organism>
<dbReference type="PROSITE" id="PS51257">
    <property type="entry name" value="PROKAR_LIPOPROTEIN"/>
    <property type="match status" value="1"/>
</dbReference>
<feature type="compositionally biased region" description="Low complexity" evidence="1">
    <location>
        <begin position="32"/>
        <end position="52"/>
    </location>
</feature>
<dbReference type="PANTHER" id="PTHR43649">
    <property type="entry name" value="ARABINOSE-BINDING PROTEIN-RELATED"/>
    <property type="match status" value="1"/>
</dbReference>
<name>A0A4Y8M8P8_9BACL</name>
<dbReference type="OrthoDB" id="2643984at2"/>
<feature type="signal peptide" evidence="2">
    <location>
        <begin position="1"/>
        <end position="24"/>
    </location>
</feature>
<evidence type="ECO:0000256" key="1">
    <source>
        <dbReference type="SAM" id="MobiDB-lite"/>
    </source>
</evidence>
<dbReference type="PANTHER" id="PTHR43649:SF12">
    <property type="entry name" value="DIACETYLCHITOBIOSE BINDING PROTEIN DASA"/>
    <property type="match status" value="1"/>
</dbReference>
<comment type="caution">
    <text evidence="3">The sequence shown here is derived from an EMBL/GenBank/DDBJ whole genome shotgun (WGS) entry which is preliminary data.</text>
</comment>
<dbReference type="Gene3D" id="3.40.190.10">
    <property type="entry name" value="Periplasmic binding protein-like II"/>
    <property type="match status" value="1"/>
</dbReference>
<gene>
    <name evidence="3" type="ORF">E2980_05690</name>
</gene>
<protein>
    <submittedName>
        <fullName evidence="3">Extracellular solute-binding protein</fullName>
    </submittedName>
</protein>
<evidence type="ECO:0000313" key="3">
    <source>
        <dbReference type="EMBL" id="TFE29485.1"/>
    </source>
</evidence>
<keyword evidence="4" id="KW-1185">Reference proteome</keyword>
<dbReference type="EMBL" id="SOMN01000004">
    <property type="protein sequence ID" value="TFE29485.1"/>
    <property type="molecule type" value="Genomic_DNA"/>
</dbReference>
<keyword evidence="2" id="KW-0732">Signal</keyword>
<dbReference type="SUPFAM" id="SSF53850">
    <property type="entry name" value="Periplasmic binding protein-like II"/>
    <property type="match status" value="1"/>
</dbReference>
<feature type="region of interest" description="Disordered" evidence="1">
    <location>
        <begin position="29"/>
        <end position="52"/>
    </location>
</feature>
<accession>A0A4Y8M8P8</accession>
<dbReference type="AlphaFoldDB" id="A0A4Y8M8P8"/>
<evidence type="ECO:0000256" key="2">
    <source>
        <dbReference type="SAM" id="SignalP"/>
    </source>
</evidence>
<dbReference type="InterPro" id="IPR050490">
    <property type="entry name" value="Bact_solute-bd_prot1"/>
</dbReference>
<dbReference type="InterPro" id="IPR006059">
    <property type="entry name" value="SBP"/>
</dbReference>
<dbReference type="Pfam" id="PF01547">
    <property type="entry name" value="SBP_bac_1"/>
    <property type="match status" value="1"/>
</dbReference>